<dbReference type="EMBL" id="JAQMWT010000109">
    <property type="protein sequence ID" value="KAJ8610345.1"/>
    <property type="molecule type" value="Genomic_DNA"/>
</dbReference>
<dbReference type="InterPro" id="IPR003593">
    <property type="entry name" value="AAA+_ATPase"/>
</dbReference>
<evidence type="ECO:0000313" key="10">
    <source>
        <dbReference type="EMBL" id="KAJ8610345.1"/>
    </source>
</evidence>
<dbReference type="GO" id="GO:0140359">
    <property type="term" value="F:ABC-type transporter activity"/>
    <property type="evidence" value="ECO:0007669"/>
    <property type="project" value="InterPro"/>
</dbReference>
<dbReference type="InterPro" id="IPR013525">
    <property type="entry name" value="ABC2_TM"/>
</dbReference>
<keyword evidence="11" id="KW-1185">Reference proteome</keyword>
<evidence type="ECO:0000256" key="1">
    <source>
        <dbReference type="ARBA" id="ARBA00004141"/>
    </source>
</evidence>
<keyword evidence="7 8" id="KW-0472">Membrane</keyword>
<accession>A0AAD7UKC2</accession>
<dbReference type="Proteomes" id="UP001230188">
    <property type="component" value="Unassembled WGS sequence"/>
</dbReference>
<keyword evidence="4" id="KW-0547">Nucleotide-binding</keyword>
<feature type="domain" description="ABC transporter" evidence="9">
    <location>
        <begin position="20"/>
        <end position="251"/>
    </location>
</feature>
<evidence type="ECO:0000256" key="3">
    <source>
        <dbReference type="ARBA" id="ARBA00022692"/>
    </source>
</evidence>
<feature type="transmembrane region" description="Helical" evidence="8">
    <location>
        <begin position="358"/>
        <end position="383"/>
    </location>
</feature>
<sequence>DYGSTKDVEGAGYSGVETEVEIGALGLVLEVKGKRILDNVTCSFRPGEIAAVMGPSGSGKTTLFRALSARAPPEWVVAGKVVANGQRIHRDDFRSWGTVAPQEDVLYQSLTPRELLRFAALVRGGSEDRVDVVLAWLELEGCAETRVASISGGQRRRTSLGIELVHAPAVFLSDEPTSGLDSRAAAVVAQRLRYFARKTRTTMVCTIHQPSAGTFGSFDWLVGLAKGKIAYQGPPAGAVAHFQGISKLWGVPLTHDDLETNPAERFIDYLSDEELVKGVEAVKNGDDRVPGGATKTPLPSKRARSNSLVVVKWLFARSALNTMRSIGLLQVRASLGAGLFISVIFWRSQDTQARGALLLGAYFLALVFMGMFTVVSTVTVVPLEVPMLRRDYFNGCFSATEYLVARLGVSSLVQTLSVTAFSVVLFNLVHRGLSPADLALFWLVLLLFGFIVQLFGLLIGSLAPSPSVAVLLAIPAVVPLMINTGYFFKLRDLTKGVQSLDYPLWFVSYFRYAFYTISVIEFRHGNFRPCRTGGDEYCPFSSYVDDPFGPVDHDVVIKDYLDIPEGTVLPDYYFILLAFIAGLVLFLFLSNVEHSQICEADFIFLLKLMIMLFPVSDLESRIH</sequence>
<evidence type="ECO:0000256" key="8">
    <source>
        <dbReference type="SAM" id="Phobius"/>
    </source>
</evidence>
<name>A0AAD7UKC2_9STRA</name>
<dbReference type="PANTHER" id="PTHR48041:SF139">
    <property type="entry name" value="PROTEIN SCARLET"/>
    <property type="match status" value="1"/>
</dbReference>
<evidence type="ECO:0000256" key="2">
    <source>
        <dbReference type="ARBA" id="ARBA00022448"/>
    </source>
</evidence>
<gene>
    <name evidence="10" type="ORF">CTAYLR_003862</name>
</gene>
<dbReference type="GO" id="GO:0016887">
    <property type="term" value="F:ATP hydrolysis activity"/>
    <property type="evidence" value="ECO:0007669"/>
    <property type="project" value="InterPro"/>
</dbReference>
<feature type="transmembrane region" description="Helical" evidence="8">
    <location>
        <begin position="468"/>
        <end position="488"/>
    </location>
</feature>
<keyword evidence="6 8" id="KW-1133">Transmembrane helix</keyword>
<dbReference type="InterPro" id="IPR050352">
    <property type="entry name" value="ABCG_transporters"/>
</dbReference>
<dbReference type="PROSITE" id="PS50893">
    <property type="entry name" value="ABC_TRANSPORTER_2"/>
    <property type="match status" value="1"/>
</dbReference>
<evidence type="ECO:0000259" key="9">
    <source>
        <dbReference type="PROSITE" id="PS50893"/>
    </source>
</evidence>
<dbReference type="Pfam" id="PF00005">
    <property type="entry name" value="ABC_tran"/>
    <property type="match status" value="1"/>
</dbReference>
<keyword evidence="2" id="KW-0813">Transport</keyword>
<dbReference type="Gene3D" id="3.40.50.300">
    <property type="entry name" value="P-loop containing nucleotide triphosphate hydrolases"/>
    <property type="match status" value="1"/>
</dbReference>
<evidence type="ECO:0000256" key="4">
    <source>
        <dbReference type="ARBA" id="ARBA00022741"/>
    </source>
</evidence>
<comment type="caution">
    <text evidence="10">The sequence shown here is derived from an EMBL/GenBank/DDBJ whole genome shotgun (WGS) entry which is preliminary data.</text>
</comment>
<feature type="non-terminal residue" evidence="10">
    <location>
        <position position="1"/>
    </location>
</feature>
<keyword evidence="3 8" id="KW-0812">Transmembrane</keyword>
<feature type="transmembrane region" description="Helical" evidence="8">
    <location>
        <begin position="500"/>
        <end position="520"/>
    </location>
</feature>
<dbReference type="SUPFAM" id="SSF52540">
    <property type="entry name" value="P-loop containing nucleoside triphosphate hydrolases"/>
    <property type="match status" value="1"/>
</dbReference>
<dbReference type="AlphaFoldDB" id="A0AAD7UKC2"/>
<keyword evidence="5" id="KW-0067">ATP-binding</keyword>
<dbReference type="Pfam" id="PF01061">
    <property type="entry name" value="ABC2_membrane"/>
    <property type="match status" value="1"/>
</dbReference>
<feature type="transmembrane region" description="Helical" evidence="8">
    <location>
        <begin position="327"/>
        <end position="346"/>
    </location>
</feature>
<evidence type="ECO:0000256" key="7">
    <source>
        <dbReference type="ARBA" id="ARBA00023136"/>
    </source>
</evidence>
<evidence type="ECO:0000256" key="5">
    <source>
        <dbReference type="ARBA" id="ARBA00022840"/>
    </source>
</evidence>
<organism evidence="10 11">
    <name type="scientific">Chrysophaeum taylorii</name>
    <dbReference type="NCBI Taxonomy" id="2483200"/>
    <lineage>
        <taxon>Eukaryota</taxon>
        <taxon>Sar</taxon>
        <taxon>Stramenopiles</taxon>
        <taxon>Ochrophyta</taxon>
        <taxon>Pelagophyceae</taxon>
        <taxon>Pelagomonadales</taxon>
        <taxon>Pelagomonadaceae</taxon>
        <taxon>Chrysophaeum</taxon>
    </lineage>
</organism>
<dbReference type="SMART" id="SM00382">
    <property type="entry name" value="AAA"/>
    <property type="match status" value="1"/>
</dbReference>
<dbReference type="InterPro" id="IPR003439">
    <property type="entry name" value="ABC_transporter-like_ATP-bd"/>
</dbReference>
<dbReference type="GO" id="GO:0016020">
    <property type="term" value="C:membrane"/>
    <property type="evidence" value="ECO:0007669"/>
    <property type="project" value="UniProtKB-SubCell"/>
</dbReference>
<reference evidence="10" key="1">
    <citation type="submission" date="2023-01" db="EMBL/GenBank/DDBJ databases">
        <title>Metagenome sequencing of chrysophaentin producing Chrysophaeum taylorii.</title>
        <authorList>
            <person name="Davison J."/>
            <person name="Bewley C."/>
        </authorList>
    </citation>
    <scope>NUCLEOTIDE SEQUENCE</scope>
    <source>
        <strain evidence="10">NIES-1699</strain>
    </source>
</reference>
<comment type="subcellular location">
    <subcellularLocation>
        <location evidence="1">Membrane</location>
        <topology evidence="1">Multi-pass membrane protein</topology>
    </subcellularLocation>
</comment>
<feature type="transmembrane region" description="Helical" evidence="8">
    <location>
        <begin position="438"/>
        <end position="462"/>
    </location>
</feature>
<dbReference type="InterPro" id="IPR027417">
    <property type="entry name" value="P-loop_NTPase"/>
</dbReference>
<dbReference type="GO" id="GO:0005524">
    <property type="term" value="F:ATP binding"/>
    <property type="evidence" value="ECO:0007669"/>
    <property type="project" value="UniProtKB-KW"/>
</dbReference>
<dbReference type="PANTHER" id="PTHR48041">
    <property type="entry name" value="ABC TRANSPORTER G FAMILY MEMBER 28"/>
    <property type="match status" value="1"/>
</dbReference>
<feature type="transmembrane region" description="Helical" evidence="8">
    <location>
        <begin position="572"/>
        <end position="590"/>
    </location>
</feature>
<proteinExistence type="predicted"/>
<evidence type="ECO:0000256" key="6">
    <source>
        <dbReference type="ARBA" id="ARBA00022989"/>
    </source>
</evidence>
<evidence type="ECO:0000313" key="11">
    <source>
        <dbReference type="Proteomes" id="UP001230188"/>
    </source>
</evidence>
<feature type="transmembrane region" description="Helical" evidence="8">
    <location>
        <begin position="403"/>
        <end position="426"/>
    </location>
</feature>
<protein>
    <recommendedName>
        <fullName evidence="9">ABC transporter domain-containing protein</fullName>
    </recommendedName>
</protein>